<dbReference type="SUPFAM" id="SSF48168">
    <property type="entry name" value="R1 subunit of ribonucleotide reductase, N-terminal domain"/>
    <property type="match status" value="1"/>
</dbReference>
<evidence type="ECO:0000256" key="7">
    <source>
        <dbReference type="ARBA" id="ARBA00023116"/>
    </source>
</evidence>
<comment type="function">
    <text evidence="10">Provides the precursors necessary for DNA synthesis. Catalyzes the biosynthesis of deoxyribonucleotides from the corresponding ribonucleotides.</text>
</comment>
<dbReference type="PRINTS" id="PR01183">
    <property type="entry name" value="RIBORDTASEM1"/>
</dbReference>
<feature type="region of interest" description="Disordered" evidence="11">
    <location>
        <begin position="1"/>
        <end position="25"/>
    </location>
</feature>
<proteinExistence type="inferred from homology"/>
<dbReference type="PANTHER" id="PTHR11573:SF30">
    <property type="entry name" value="RIBONUCLEOSIDE-DIPHOSPHATE REDUCTASE 2 SUBUNIT ALPHA"/>
    <property type="match status" value="1"/>
</dbReference>
<keyword evidence="8" id="KW-1015">Disulfide bond</keyword>
<keyword evidence="4" id="KW-0547">Nucleotide-binding</keyword>
<evidence type="ECO:0000256" key="1">
    <source>
        <dbReference type="ARBA" id="ARBA00010406"/>
    </source>
</evidence>
<dbReference type="Pfam" id="PF00317">
    <property type="entry name" value="Ribonuc_red_lgN"/>
    <property type="match status" value="1"/>
</dbReference>
<dbReference type="CDD" id="cd01679">
    <property type="entry name" value="RNR_I"/>
    <property type="match status" value="1"/>
</dbReference>
<evidence type="ECO:0000256" key="4">
    <source>
        <dbReference type="ARBA" id="ARBA00022741"/>
    </source>
</evidence>
<dbReference type="Pfam" id="PF08343">
    <property type="entry name" value="RNR_N"/>
    <property type="match status" value="1"/>
</dbReference>
<dbReference type="PANTHER" id="PTHR11573">
    <property type="entry name" value="RIBONUCLEOSIDE-DIPHOSPHATE REDUCTASE LARGE CHAIN"/>
    <property type="match status" value="1"/>
</dbReference>
<gene>
    <name evidence="13" type="ORF">HMPREF9248_0414</name>
</gene>
<dbReference type="NCBIfam" id="TIGR02506">
    <property type="entry name" value="NrdE_NrdA"/>
    <property type="match status" value="1"/>
</dbReference>
<dbReference type="NCBIfam" id="TIGR04170">
    <property type="entry name" value="RNR_1b_NrdE"/>
    <property type="match status" value="1"/>
</dbReference>
<dbReference type="InterPro" id="IPR026459">
    <property type="entry name" value="RNR_1b_NrdE"/>
</dbReference>
<evidence type="ECO:0000256" key="3">
    <source>
        <dbReference type="ARBA" id="ARBA00022533"/>
    </source>
</evidence>
<dbReference type="Gene3D" id="1.10.1650.20">
    <property type="match status" value="1"/>
</dbReference>
<dbReference type="Gene3D" id="3.20.70.20">
    <property type="match status" value="1"/>
</dbReference>
<keyword evidence="7 10" id="KW-0215">Deoxyribonucleotide synthesis</keyword>
<dbReference type="InterPro" id="IPR000788">
    <property type="entry name" value="RNR_lg_C"/>
</dbReference>
<reference evidence="13 14" key="1">
    <citation type="submission" date="2010-08" db="EMBL/GenBank/DDBJ databases">
        <authorList>
            <person name="Durkin A.S."/>
            <person name="Madupu R."/>
            <person name="Torralba M."/>
            <person name="Gillis M."/>
            <person name="Methe B."/>
            <person name="Sutton G."/>
            <person name="Nelson K.E."/>
        </authorList>
    </citation>
    <scope>NUCLEOTIDE SEQUENCE [LARGE SCALE GENOMIC DNA]</scope>
    <source>
        <strain evidence="13 14">PB189-T1-4</strain>
    </source>
</reference>
<evidence type="ECO:0000313" key="14">
    <source>
        <dbReference type="Proteomes" id="UP000004431"/>
    </source>
</evidence>
<dbReference type="PROSITE" id="PS00089">
    <property type="entry name" value="RIBORED_LARGE"/>
    <property type="match status" value="1"/>
</dbReference>
<dbReference type="InterPro" id="IPR013509">
    <property type="entry name" value="RNR_lsu_N"/>
</dbReference>
<dbReference type="EC" id="1.17.4.1" evidence="2 10"/>
<evidence type="ECO:0000256" key="8">
    <source>
        <dbReference type="ARBA" id="ARBA00023157"/>
    </source>
</evidence>
<organism evidence="13 14">
    <name type="scientific">Fannyhessea vaginae PB189-T1-4</name>
    <dbReference type="NCBI Taxonomy" id="866774"/>
    <lineage>
        <taxon>Bacteria</taxon>
        <taxon>Bacillati</taxon>
        <taxon>Actinomycetota</taxon>
        <taxon>Coriobacteriia</taxon>
        <taxon>Coriobacteriales</taxon>
        <taxon>Atopobiaceae</taxon>
        <taxon>Fannyhessea</taxon>
    </lineage>
</organism>
<evidence type="ECO:0000256" key="10">
    <source>
        <dbReference type="RuleBase" id="RU003410"/>
    </source>
</evidence>
<dbReference type="InterPro" id="IPR013346">
    <property type="entry name" value="NrdE_NrdA_C"/>
</dbReference>
<dbReference type="SUPFAM" id="SSF51998">
    <property type="entry name" value="PFL-like glycyl radical enzymes"/>
    <property type="match status" value="1"/>
</dbReference>
<dbReference type="InterPro" id="IPR008926">
    <property type="entry name" value="RNR_R1-su_N"/>
</dbReference>
<evidence type="ECO:0000256" key="9">
    <source>
        <dbReference type="ARBA" id="ARBA00047754"/>
    </source>
</evidence>
<dbReference type="Proteomes" id="UP000004431">
    <property type="component" value="Unassembled WGS sequence"/>
</dbReference>
<evidence type="ECO:0000256" key="6">
    <source>
        <dbReference type="ARBA" id="ARBA00023002"/>
    </source>
</evidence>
<evidence type="ECO:0000256" key="11">
    <source>
        <dbReference type="SAM" id="MobiDB-lite"/>
    </source>
</evidence>
<keyword evidence="14" id="KW-1185">Reference proteome</keyword>
<comment type="catalytic activity">
    <reaction evidence="9 10">
        <text>a 2'-deoxyribonucleoside 5'-diphosphate + [thioredoxin]-disulfide + H2O = a ribonucleoside 5'-diphosphate + [thioredoxin]-dithiol</text>
        <dbReference type="Rhea" id="RHEA:23252"/>
        <dbReference type="Rhea" id="RHEA-COMP:10698"/>
        <dbReference type="Rhea" id="RHEA-COMP:10700"/>
        <dbReference type="ChEBI" id="CHEBI:15377"/>
        <dbReference type="ChEBI" id="CHEBI:29950"/>
        <dbReference type="ChEBI" id="CHEBI:50058"/>
        <dbReference type="ChEBI" id="CHEBI:57930"/>
        <dbReference type="ChEBI" id="CHEBI:73316"/>
        <dbReference type="EC" id="1.17.4.1"/>
    </reaction>
</comment>
<name>A0ABN0B0Z7_9ACTN</name>
<protein>
    <recommendedName>
        <fullName evidence="2 10">Ribonucleoside-diphosphate reductase</fullName>
        <ecNumber evidence="2 10">1.17.4.1</ecNumber>
    </recommendedName>
</protein>
<keyword evidence="5" id="KW-0067">ATP-binding</keyword>
<evidence type="ECO:0000256" key="2">
    <source>
        <dbReference type="ARBA" id="ARBA00012274"/>
    </source>
</evidence>
<dbReference type="EMBL" id="AEDQ01000016">
    <property type="protein sequence ID" value="EFL44443.1"/>
    <property type="molecule type" value="Genomic_DNA"/>
</dbReference>
<comment type="similarity">
    <text evidence="1 10">Belongs to the ribonucleoside diphosphate reductase large chain family.</text>
</comment>
<keyword evidence="3" id="KW-0021">Allosteric enzyme</keyword>
<dbReference type="RefSeq" id="WP_006303849.1">
    <property type="nucleotide sequence ID" value="NZ_AEDQ01000016.1"/>
</dbReference>
<dbReference type="Pfam" id="PF02867">
    <property type="entry name" value="Ribonuc_red_lgC"/>
    <property type="match status" value="1"/>
</dbReference>
<sequence length="766" mass="84820">MSTSPNTPAVTEATNAQTTAAQTTVAGDTAAKNDASYISLNALTRFKTPDGRFNFSADKEACKRYIEQEIMPRIMHFESLPARLAYMVQHNYYDHTVINAYSTPFIQKLYAIAAEEHFEFTSLMGAMKFYIAYALHTDDGAQILEQFEDRVVMCAMFLANGNEELAKQLVKDMMANRFQPATPTFLNAGKKRRGEYISCYLLRVEDTMESIARGISTSLQLSKRGGGVALCLTNLRETAAPIKGFENQASGVVPVMKLLEDTFSYANQLGQRQGAGAVYLHAHHPDIMRFLDTKRENADEKVRIKSLSLGVVIPDVTFRLAQQNKDMALFSPYDVKREYNVALSDLSVSEKYDELCANPRIHKTYISARKFFQTIAELQFESGYPYIMFEDTVNYCNPHKRAGRIVMSNLCSEIAQVSTPSSYTEDLSFTHVGVDVCCNLGSINIARAMDDAPHFGSLVRHAIFALDRVSRSSDLACAPSVKKGNNLNHAVGLGAMNLHGFLATHHIYYNSPEAVDFVDMFFYAMAYHAFSASCDLAQTYGSFSGFSNSEYADGSYFDKYTGADTAPSTPRVRALLAELGLTLPTRDDWVSLVEKIKVRGLANAHLMAVAPTGSISYLSSCTPSLQPVVSAVETRKEGKIGRVYVPAYNITNDNYRYYQDGAYEVGYEAIINIVAAAQKHVDQAISLTLFMTSQATTRDLNKAYIYAFKKRCKSIYYVRIRQDVLEGSEHLENDEVIAGSADGAAGNSSSVNFVCTGSSECQVCMI</sequence>
<feature type="compositionally biased region" description="Low complexity" evidence="11">
    <location>
        <begin position="9"/>
        <end position="25"/>
    </location>
</feature>
<evidence type="ECO:0000256" key="5">
    <source>
        <dbReference type="ARBA" id="ARBA00022840"/>
    </source>
</evidence>
<evidence type="ECO:0000259" key="12">
    <source>
        <dbReference type="PROSITE" id="PS00089"/>
    </source>
</evidence>
<keyword evidence="6 10" id="KW-0560">Oxidoreductase</keyword>
<evidence type="ECO:0000313" key="13">
    <source>
        <dbReference type="EMBL" id="EFL44443.1"/>
    </source>
</evidence>
<feature type="domain" description="Ribonucleotide reductase large subunit" evidence="12">
    <location>
        <begin position="589"/>
        <end position="611"/>
    </location>
</feature>
<accession>A0ABN0B0Z7</accession>
<comment type="caution">
    <text evidence="13">The sequence shown here is derived from an EMBL/GenBank/DDBJ whole genome shotgun (WGS) entry which is preliminary data.</text>
</comment>
<dbReference type="InterPro" id="IPR013554">
    <property type="entry name" value="RNR_N"/>
</dbReference>
<dbReference type="InterPro" id="IPR039718">
    <property type="entry name" value="Rrm1"/>
</dbReference>
<dbReference type="GO" id="GO:0004748">
    <property type="term" value="F:ribonucleoside-diphosphate reductase activity, thioredoxin disulfide as acceptor"/>
    <property type="evidence" value="ECO:0007669"/>
    <property type="project" value="UniProtKB-EC"/>
</dbReference>